<dbReference type="InterPro" id="IPR033467">
    <property type="entry name" value="Tesmin/TSO1-like_CXC"/>
</dbReference>
<feature type="region of interest" description="Disordered" evidence="4">
    <location>
        <begin position="1"/>
        <end position="27"/>
    </location>
</feature>
<reference evidence="6 7" key="1">
    <citation type="journal article" date="2024" name="Nat. Commun.">
        <title>Phylogenomics reveals the evolutionary origins of lichenization in chlorophyte algae.</title>
        <authorList>
            <person name="Puginier C."/>
            <person name="Libourel C."/>
            <person name="Otte J."/>
            <person name="Skaloud P."/>
            <person name="Haon M."/>
            <person name="Grisel S."/>
            <person name="Petersen M."/>
            <person name="Berrin J.G."/>
            <person name="Delaux P.M."/>
            <person name="Dal Grande F."/>
            <person name="Keller J."/>
        </authorList>
    </citation>
    <scope>NUCLEOTIDE SEQUENCE [LARGE SCALE GENOMIC DNA]</scope>
    <source>
        <strain evidence="6 7">SAG 2036</strain>
    </source>
</reference>
<feature type="compositionally biased region" description="Low complexity" evidence="4">
    <location>
        <begin position="469"/>
        <end position="492"/>
    </location>
</feature>
<dbReference type="PANTHER" id="PTHR12446:SF34">
    <property type="entry name" value="PROTEIN LIN-54 HOMOLOG"/>
    <property type="match status" value="1"/>
</dbReference>
<dbReference type="SMART" id="SM01114">
    <property type="entry name" value="CXC"/>
    <property type="match status" value="2"/>
</dbReference>
<evidence type="ECO:0000313" key="7">
    <source>
        <dbReference type="Proteomes" id="UP001465755"/>
    </source>
</evidence>
<comment type="caution">
    <text evidence="6">The sequence shown here is derived from an EMBL/GenBank/DDBJ whole genome shotgun (WGS) entry which is preliminary data.</text>
</comment>
<comment type="subcellular location">
    <subcellularLocation>
        <location evidence="1">Nucleus</location>
    </subcellularLocation>
</comment>
<evidence type="ECO:0000313" key="6">
    <source>
        <dbReference type="EMBL" id="KAK9812047.1"/>
    </source>
</evidence>
<feature type="region of interest" description="Disordered" evidence="4">
    <location>
        <begin position="462"/>
        <end position="492"/>
    </location>
</feature>
<evidence type="ECO:0000256" key="2">
    <source>
        <dbReference type="ARBA" id="ARBA00007267"/>
    </source>
</evidence>
<organism evidence="6 7">
    <name type="scientific">Symbiochloris irregularis</name>
    <dbReference type="NCBI Taxonomy" id="706552"/>
    <lineage>
        <taxon>Eukaryota</taxon>
        <taxon>Viridiplantae</taxon>
        <taxon>Chlorophyta</taxon>
        <taxon>core chlorophytes</taxon>
        <taxon>Trebouxiophyceae</taxon>
        <taxon>Trebouxiales</taxon>
        <taxon>Trebouxiaceae</taxon>
        <taxon>Symbiochloris</taxon>
    </lineage>
</organism>
<feature type="compositionally biased region" description="Polar residues" evidence="4">
    <location>
        <begin position="185"/>
        <end position="204"/>
    </location>
</feature>
<dbReference type="InterPro" id="IPR005172">
    <property type="entry name" value="CRC"/>
</dbReference>
<evidence type="ECO:0000259" key="5">
    <source>
        <dbReference type="PROSITE" id="PS51634"/>
    </source>
</evidence>
<dbReference type="EMBL" id="JALJOQ010000009">
    <property type="protein sequence ID" value="KAK9812047.1"/>
    <property type="molecule type" value="Genomic_DNA"/>
</dbReference>
<dbReference type="PROSITE" id="PS51634">
    <property type="entry name" value="CRC"/>
    <property type="match status" value="1"/>
</dbReference>
<accession>A0AAW1PUB2</accession>
<feature type="region of interest" description="Disordered" evidence="4">
    <location>
        <begin position="588"/>
        <end position="608"/>
    </location>
</feature>
<protein>
    <recommendedName>
        <fullName evidence="5">CRC domain-containing protein</fullName>
    </recommendedName>
</protein>
<proteinExistence type="inferred from homology"/>
<evidence type="ECO:0000256" key="3">
    <source>
        <dbReference type="ARBA" id="ARBA00023242"/>
    </source>
</evidence>
<feature type="region of interest" description="Disordered" evidence="4">
    <location>
        <begin position="383"/>
        <end position="411"/>
    </location>
</feature>
<dbReference type="Proteomes" id="UP001465755">
    <property type="component" value="Unassembled WGS sequence"/>
</dbReference>
<keyword evidence="7" id="KW-1185">Reference proteome</keyword>
<evidence type="ECO:0000256" key="4">
    <source>
        <dbReference type="SAM" id="MobiDB-lite"/>
    </source>
</evidence>
<evidence type="ECO:0000256" key="1">
    <source>
        <dbReference type="ARBA" id="ARBA00004123"/>
    </source>
</evidence>
<gene>
    <name evidence="6" type="ORF">WJX73_001076</name>
</gene>
<dbReference type="AlphaFoldDB" id="A0AAW1PUB2"/>
<dbReference type="InterPro" id="IPR028307">
    <property type="entry name" value="Lin-54_fam"/>
</dbReference>
<keyword evidence="3" id="KW-0539">Nucleus</keyword>
<sequence length="608" mass="63846">MAGSRDSRPLIHTPEQPSRHHKTPVEASPFSLFAKDLPPITSLHVYAESLSTHSFSPDPTRLPARSRAYGLLSPGAVSRSSDGFDVLASLLPSPLSSPTGPVRIATTSSSASRLKTSHAAPPDTAAQTLQASKRPPVGERMGTRAATGQTRRLGIAQSAAMTSSAAGNSSQDGPLRNFRRRALNFTEQPPSSSNQATPSQTPFTAPTPPIKLEGGMSQLLEASEGGAEANLRTIASLPVPVIQQTRLLPKPAKRRRTTSAITLQTVAPPGTPLPMGRPDTVPDWATRRTRCNCKKTRCLKLYCECFKAGSFCIDCNCSGCGNTDENRVEVTERRASVQERDPQAFEMKFTKEKHRQGCNCKKSGCAKKYCECYEAGVMTEMPPSSAAPDMVPPSSRQEGCDSAATASPPAMVSHLSSSQDAQSYIGADSMPMVLLPIIHAPNALSPEQLDAKGWAAAQAQSPWCQAAPGQGSSAATGDQGSGSGSTTSAAGASTPLPQLYQVLLHKTPDGKLVPYGALAGFSQMPLFTHQEQPAIKHLAFEGEGAGGANRQEDEASISPSALPYLNVSPHSMPAAALLASPSGTAPLGPTVLGPTSASNPHPGFMPQF</sequence>
<feature type="region of interest" description="Disordered" evidence="4">
    <location>
        <begin position="95"/>
        <end position="212"/>
    </location>
</feature>
<dbReference type="GO" id="GO:0005634">
    <property type="term" value="C:nucleus"/>
    <property type="evidence" value="ECO:0007669"/>
    <property type="project" value="UniProtKB-SubCell"/>
</dbReference>
<feature type="compositionally biased region" description="Polar residues" evidence="4">
    <location>
        <begin position="159"/>
        <end position="172"/>
    </location>
</feature>
<dbReference type="GO" id="GO:0006355">
    <property type="term" value="P:regulation of DNA-templated transcription"/>
    <property type="evidence" value="ECO:0007669"/>
    <property type="project" value="TreeGrafter"/>
</dbReference>
<dbReference type="PANTHER" id="PTHR12446">
    <property type="entry name" value="TESMIN/TSO1-RELATED"/>
    <property type="match status" value="1"/>
</dbReference>
<comment type="similarity">
    <text evidence="2">Belongs to the lin-54 family.</text>
</comment>
<feature type="compositionally biased region" description="Polar residues" evidence="4">
    <location>
        <begin position="105"/>
        <end position="114"/>
    </location>
</feature>
<feature type="domain" description="CRC" evidence="5">
    <location>
        <begin position="287"/>
        <end position="405"/>
    </location>
</feature>
<dbReference type="Pfam" id="PF03638">
    <property type="entry name" value="TCR"/>
    <property type="match status" value="2"/>
</dbReference>
<name>A0AAW1PUB2_9CHLO</name>